<evidence type="ECO:0000313" key="2">
    <source>
        <dbReference type="EMBL" id="ASA20959.1"/>
    </source>
</evidence>
<keyword evidence="1" id="KW-1133">Transmembrane helix</keyword>
<keyword evidence="1" id="KW-0812">Transmembrane</keyword>
<feature type="transmembrane region" description="Helical" evidence="1">
    <location>
        <begin position="20"/>
        <end position="40"/>
    </location>
</feature>
<dbReference type="AlphaFoldDB" id="A0A2Z2KFP7"/>
<evidence type="ECO:0000256" key="1">
    <source>
        <dbReference type="SAM" id="Phobius"/>
    </source>
</evidence>
<dbReference type="RefSeq" id="WP_087914974.1">
    <property type="nucleotide sequence ID" value="NZ_CP021780.1"/>
</dbReference>
<keyword evidence="1" id="KW-0472">Membrane</keyword>
<reference evidence="2 3" key="1">
    <citation type="submission" date="2017-06" db="EMBL/GenBank/DDBJ databases">
        <title>Complete genome sequence of Paenibacillus donghaensis KCTC 13049T isolated from East Sea sediment, South Korea.</title>
        <authorList>
            <person name="Jung B.K."/>
            <person name="Hong S.-J."/>
            <person name="Shin J.-H."/>
        </authorList>
    </citation>
    <scope>NUCLEOTIDE SEQUENCE [LARGE SCALE GENOMIC DNA]</scope>
    <source>
        <strain evidence="2 3">KCTC 13049</strain>
    </source>
</reference>
<dbReference type="OrthoDB" id="2629266at2"/>
<dbReference type="Proteomes" id="UP000249890">
    <property type="component" value="Chromosome"/>
</dbReference>
<evidence type="ECO:0000313" key="3">
    <source>
        <dbReference type="Proteomes" id="UP000249890"/>
    </source>
</evidence>
<organism evidence="2 3">
    <name type="scientific">Paenibacillus donghaensis</name>
    <dbReference type="NCBI Taxonomy" id="414771"/>
    <lineage>
        <taxon>Bacteria</taxon>
        <taxon>Bacillati</taxon>
        <taxon>Bacillota</taxon>
        <taxon>Bacilli</taxon>
        <taxon>Bacillales</taxon>
        <taxon>Paenibacillaceae</taxon>
        <taxon>Paenibacillus</taxon>
    </lineage>
</organism>
<dbReference type="EMBL" id="CP021780">
    <property type="protein sequence ID" value="ASA20959.1"/>
    <property type="molecule type" value="Genomic_DNA"/>
</dbReference>
<sequence length="97" mass="11415">MEADRISDIERLLPLAEKYGLAVLLVFILLIIVIMQWRAVAKGKLVPREMLDRALEDNDRLQEILDSERKEFMQPMLEVFKRLKTDHHQENDQDRGG</sequence>
<dbReference type="KEGG" id="pdh:B9T62_09275"/>
<accession>A0A2Z2KFP7</accession>
<protein>
    <submittedName>
        <fullName evidence="2">Uncharacterized protein</fullName>
    </submittedName>
</protein>
<keyword evidence="3" id="KW-1185">Reference proteome</keyword>
<gene>
    <name evidence="2" type="ORF">B9T62_09275</name>
</gene>
<name>A0A2Z2KFP7_9BACL</name>
<proteinExistence type="predicted"/>